<dbReference type="NCBIfam" id="TIGR01451">
    <property type="entry name" value="B_ant_repeat"/>
    <property type="match status" value="1"/>
</dbReference>
<feature type="region of interest" description="Disordered" evidence="1">
    <location>
        <begin position="427"/>
        <end position="446"/>
    </location>
</feature>
<evidence type="ECO:0000259" key="4">
    <source>
        <dbReference type="Pfam" id="PF24346"/>
    </source>
</evidence>
<dbReference type="RefSeq" id="WP_090407636.1">
    <property type="nucleotide sequence ID" value="NZ_FNDQ01000008.1"/>
</dbReference>
<feature type="domain" description="DUF11" evidence="3">
    <location>
        <begin position="331"/>
        <end position="446"/>
    </location>
</feature>
<reference evidence="6" key="1">
    <citation type="submission" date="2016-10" db="EMBL/GenBank/DDBJ databases">
        <authorList>
            <person name="Varghese N."/>
            <person name="Submissions S."/>
        </authorList>
    </citation>
    <scope>NUCLEOTIDE SEQUENCE [LARGE SCALE GENOMIC DNA]</scope>
    <source>
        <strain evidence="6">DSM 23313</strain>
    </source>
</reference>
<dbReference type="EMBL" id="FNDQ01000008">
    <property type="protein sequence ID" value="SDH61845.1"/>
    <property type="molecule type" value="Genomic_DNA"/>
</dbReference>
<dbReference type="NCBIfam" id="NF038133">
    <property type="entry name" value="choice_anch_L"/>
    <property type="match status" value="1"/>
</dbReference>
<keyword evidence="2" id="KW-1133">Transmembrane helix</keyword>
<dbReference type="InterPro" id="IPR018247">
    <property type="entry name" value="EF_Hand_1_Ca_BS"/>
</dbReference>
<proteinExistence type="predicted"/>
<dbReference type="InterPro" id="IPR001434">
    <property type="entry name" value="OmcB-like_DUF11"/>
</dbReference>
<sequence length="593" mass="64796">MINNIRKKIVYLLSIFITLFSYGYINAQDQLKPAVITNSFPTVKAILDSLNGGGLTLSNPVLKAGEIGYTKNNKKGSQVVIFSGGEKANLGMDKGVLFSTGNAISDINSRNNNLRISQTAGAKDYEDDDLMEIYKLAIKDAVVLTFEVKLEKHTSALRVAFQFGSEEYPNYVGSQYNDAFGFFVSGPGIEGTVNMARNPYNQNTISVNTINGGFIGSSGQPMDGIDLRNSQHYINNGHITSTHSEQYGYDNYNNPVYYDKVYNNEVYNPNNNLKKPVYIEYNGLTKLITYDLTGLQGGETYNFKIAIADAGDTSYDSGVIIQKIQGTTGADLNIKKTVDNMTPNVGDIVEFTLTATNVGPYKGHNVKIEDILPSGYEFISAVSSKKDADYDPITGLWAFETIEAIHEVATLKIKAKVLPTGDYTNKVKITSDEPDPDPTNNEDEVTPDVQKPAAIDLVKTGKVDDTIDGDYGNGVINYTFTITNIGDVPLKDIRLVDTKLPVGTVYNYTGDKNGNGLLDTDEIWIGTATYDITDADTDAEKVENRATVYGKSPKDVEVSAESSDEQGKKQPTITPVEGGGPLMTNPHIYHKVQ</sequence>
<dbReference type="InterPro" id="IPR055354">
    <property type="entry name" value="DUF7507"/>
</dbReference>
<dbReference type="InterPro" id="IPR049804">
    <property type="entry name" value="Choice_anch_L"/>
</dbReference>
<feature type="transmembrane region" description="Helical" evidence="2">
    <location>
        <begin position="9"/>
        <end position="25"/>
    </location>
</feature>
<evidence type="ECO:0000313" key="5">
    <source>
        <dbReference type="EMBL" id="SDH61845.1"/>
    </source>
</evidence>
<evidence type="ECO:0000313" key="6">
    <source>
        <dbReference type="Proteomes" id="UP000243588"/>
    </source>
</evidence>
<dbReference type="Pfam" id="PF01345">
    <property type="entry name" value="DUF11"/>
    <property type="match status" value="1"/>
</dbReference>
<dbReference type="InterPro" id="IPR047589">
    <property type="entry name" value="DUF11_rpt"/>
</dbReference>
<accession>A0A1G8DW63</accession>
<evidence type="ECO:0000256" key="2">
    <source>
        <dbReference type="SAM" id="Phobius"/>
    </source>
</evidence>
<dbReference type="PROSITE" id="PS00018">
    <property type="entry name" value="EF_HAND_1"/>
    <property type="match status" value="1"/>
</dbReference>
<keyword evidence="2" id="KW-0812">Transmembrane</keyword>
<feature type="domain" description="DUF7507" evidence="4">
    <location>
        <begin position="454"/>
        <end position="560"/>
    </location>
</feature>
<dbReference type="PANTHER" id="PTHR34819:SF3">
    <property type="entry name" value="CELL SURFACE PROTEIN"/>
    <property type="match status" value="1"/>
</dbReference>
<gene>
    <name evidence="5" type="ORF">SAMN05421818_10898</name>
</gene>
<evidence type="ECO:0000256" key="1">
    <source>
        <dbReference type="SAM" id="MobiDB-lite"/>
    </source>
</evidence>
<dbReference type="PANTHER" id="PTHR34819">
    <property type="entry name" value="LARGE CYSTEINE-RICH PERIPLASMIC PROTEIN OMCB"/>
    <property type="match status" value="1"/>
</dbReference>
<keyword evidence="6" id="KW-1185">Reference proteome</keyword>
<feature type="region of interest" description="Disordered" evidence="1">
    <location>
        <begin position="550"/>
        <end position="593"/>
    </location>
</feature>
<dbReference type="InterPro" id="IPR051172">
    <property type="entry name" value="Chlamydia_OmcB"/>
</dbReference>
<dbReference type="AlphaFoldDB" id="A0A1G8DW63"/>
<evidence type="ECO:0000259" key="3">
    <source>
        <dbReference type="Pfam" id="PF01345"/>
    </source>
</evidence>
<keyword evidence="2" id="KW-0472">Membrane</keyword>
<dbReference type="Pfam" id="PF24346">
    <property type="entry name" value="DUF7507"/>
    <property type="match status" value="1"/>
</dbReference>
<dbReference type="Proteomes" id="UP000243588">
    <property type="component" value="Unassembled WGS sequence"/>
</dbReference>
<dbReference type="Gene3D" id="2.60.40.3080">
    <property type="match status" value="1"/>
</dbReference>
<organism evidence="5 6">
    <name type="scientific">Myroides phaeus</name>
    <dbReference type="NCBI Taxonomy" id="702745"/>
    <lineage>
        <taxon>Bacteria</taxon>
        <taxon>Pseudomonadati</taxon>
        <taxon>Bacteroidota</taxon>
        <taxon>Flavobacteriia</taxon>
        <taxon>Flavobacteriales</taxon>
        <taxon>Flavobacteriaceae</taxon>
        <taxon>Myroides</taxon>
    </lineage>
</organism>
<protein>
    <submittedName>
        <fullName evidence="5">Conserved repeat domain-containing protein</fullName>
    </submittedName>
</protein>
<name>A0A1G8DW63_9FLAO</name>
<dbReference type="STRING" id="702745.SAMN05421818_10898"/>
<feature type="compositionally biased region" description="Acidic residues" evidence="1">
    <location>
        <begin position="432"/>
        <end position="446"/>
    </location>
</feature>